<dbReference type="NCBIfam" id="NF045621">
    <property type="entry name" value="Npun_F0813_fam"/>
    <property type="match status" value="1"/>
</dbReference>
<dbReference type="AlphaFoldDB" id="A0A6M0RV88"/>
<keyword evidence="2" id="KW-1185">Reference proteome</keyword>
<sequence>MFILKRQDVEIGSFQHPSKEQKIPILSYQGQTFRLLSVFNAAQEEEARILWRDLTDNRGKACVLLEEPERFSVWGKIQLEQVSGESAAAETTTANGVSAVFVKAGVLIIQAMHEDIEDLMGGKQAKRFAGDLADIGEQMRLPQMTSAELVAGLLKLDPFSASLPPWQTNHLNTIFKELHRIGRNYFGRSNFTERALEALDDLSPTERDAFLTWLKQLSSGQLWQS</sequence>
<protein>
    <submittedName>
        <fullName evidence="1">Uncharacterized protein</fullName>
    </submittedName>
</protein>
<evidence type="ECO:0000313" key="1">
    <source>
        <dbReference type="EMBL" id="NEZ59681.1"/>
    </source>
</evidence>
<gene>
    <name evidence="1" type="ORF">DXZ20_29390</name>
</gene>
<reference evidence="1 2" key="1">
    <citation type="journal article" date="2020" name="Microb. Ecol.">
        <title>Ecogenomics of the Marine Benthic Filamentous Cyanobacterium Adonisia.</title>
        <authorList>
            <person name="Walter J.M."/>
            <person name="Coutinho F.H."/>
            <person name="Leomil L."/>
            <person name="Hargreaves P.I."/>
            <person name="Campeao M.E."/>
            <person name="Vieira V.V."/>
            <person name="Silva B.S."/>
            <person name="Fistarol G.O."/>
            <person name="Salomon P.S."/>
            <person name="Sawabe T."/>
            <person name="Mino S."/>
            <person name="Hosokawa M."/>
            <person name="Miyashita H."/>
            <person name="Maruyama F."/>
            <person name="van Verk M.C."/>
            <person name="Dutilh B.E."/>
            <person name="Thompson C.C."/>
            <person name="Thompson F.L."/>
        </authorList>
    </citation>
    <scope>NUCLEOTIDE SEQUENCE [LARGE SCALE GENOMIC DNA]</scope>
    <source>
        <strain evidence="1 2">CCMR0081</strain>
    </source>
</reference>
<accession>A0A6M0RV88</accession>
<dbReference type="EMBL" id="QXHD01000004">
    <property type="protein sequence ID" value="NEZ59681.1"/>
    <property type="molecule type" value="Genomic_DNA"/>
</dbReference>
<dbReference type="RefSeq" id="WP_163662544.1">
    <property type="nucleotide sequence ID" value="NZ_QXHD01000004.1"/>
</dbReference>
<dbReference type="Proteomes" id="UP000481033">
    <property type="component" value="Unassembled WGS sequence"/>
</dbReference>
<evidence type="ECO:0000313" key="2">
    <source>
        <dbReference type="Proteomes" id="UP000481033"/>
    </source>
</evidence>
<proteinExistence type="predicted"/>
<dbReference type="InterPro" id="IPR055892">
    <property type="entry name" value="DUF7469"/>
</dbReference>
<dbReference type="InterPro" id="IPR054638">
    <property type="entry name" value="Npun_F0813-like"/>
</dbReference>
<dbReference type="Pfam" id="PF24276">
    <property type="entry name" value="DUF7469"/>
    <property type="match status" value="1"/>
</dbReference>
<name>A0A6M0RV88_9CYAN</name>
<comment type="caution">
    <text evidence="1">The sequence shown here is derived from an EMBL/GenBank/DDBJ whole genome shotgun (WGS) entry which is preliminary data.</text>
</comment>
<organism evidence="1 2">
    <name type="scientific">Adonisia turfae CCMR0081</name>
    <dbReference type="NCBI Taxonomy" id="2292702"/>
    <lineage>
        <taxon>Bacteria</taxon>
        <taxon>Bacillati</taxon>
        <taxon>Cyanobacteriota</taxon>
        <taxon>Adonisia</taxon>
        <taxon>Adonisia turfae</taxon>
    </lineage>
</organism>